<comment type="subcellular location">
    <subcellularLocation>
        <location evidence="1 10">Cell membrane</location>
        <topology evidence="1 10">Multi-pass membrane protein</topology>
    </subcellularLocation>
</comment>
<dbReference type="GO" id="GO:0007165">
    <property type="term" value="P:signal transduction"/>
    <property type="evidence" value="ECO:0007669"/>
    <property type="project" value="UniProtKB-KW"/>
</dbReference>
<evidence type="ECO:0000313" key="11">
    <source>
        <dbReference type="EMBL" id="KAK0169582.1"/>
    </source>
</evidence>
<feature type="transmembrane region" description="Helical" evidence="10">
    <location>
        <begin position="128"/>
        <end position="151"/>
    </location>
</feature>
<evidence type="ECO:0000313" key="12">
    <source>
        <dbReference type="Proteomes" id="UP001168990"/>
    </source>
</evidence>
<dbReference type="GO" id="GO:0005549">
    <property type="term" value="F:odorant binding"/>
    <property type="evidence" value="ECO:0007669"/>
    <property type="project" value="InterPro"/>
</dbReference>
<dbReference type="AlphaFoldDB" id="A0AA39FHA8"/>
<keyword evidence="4 10" id="KW-0812">Transmembrane</keyword>
<reference evidence="11" key="1">
    <citation type="journal article" date="2023" name="bioRxiv">
        <title>Scaffold-level genome assemblies of two parasitoid biocontrol wasps reveal the parthenogenesis mechanism and an associated novel virus.</title>
        <authorList>
            <person name="Inwood S."/>
            <person name="Skelly J."/>
            <person name="Guhlin J."/>
            <person name="Harrop T."/>
            <person name="Goldson S."/>
            <person name="Dearden P."/>
        </authorList>
    </citation>
    <scope>NUCLEOTIDE SEQUENCE</scope>
    <source>
        <strain evidence="11">Irish</strain>
        <tissue evidence="11">Whole body</tissue>
    </source>
</reference>
<keyword evidence="9 10" id="KW-0807">Transducer</keyword>
<evidence type="ECO:0000256" key="4">
    <source>
        <dbReference type="ARBA" id="ARBA00022692"/>
    </source>
</evidence>
<evidence type="ECO:0000256" key="8">
    <source>
        <dbReference type="ARBA" id="ARBA00023170"/>
    </source>
</evidence>
<keyword evidence="3 10" id="KW-0716">Sensory transduction</keyword>
<evidence type="ECO:0000256" key="7">
    <source>
        <dbReference type="ARBA" id="ARBA00023136"/>
    </source>
</evidence>
<keyword evidence="7 10" id="KW-0472">Membrane</keyword>
<reference evidence="11" key="2">
    <citation type="submission" date="2023-03" db="EMBL/GenBank/DDBJ databases">
        <authorList>
            <person name="Inwood S.N."/>
            <person name="Skelly J.G."/>
            <person name="Guhlin J."/>
            <person name="Harrop T.W.R."/>
            <person name="Goldson S.G."/>
            <person name="Dearden P.K."/>
        </authorList>
    </citation>
    <scope>NUCLEOTIDE SEQUENCE</scope>
    <source>
        <strain evidence="11">Irish</strain>
        <tissue evidence="11">Whole body</tissue>
    </source>
</reference>
<evidence type="ECO:0000256" key="9">
    <source>
        <dbReference type="ARBA" id="ARBA00023224"/>
    </source>
</evidence>
<dbReference type="EMBL" id="JAQQBS010000109">
    <property type="protein sequence ID" value="KAK0169582.1"/>
    <property type="molecule type" value="Genomic_DNA"/>
</dbReference>
<comment type="similarity">
    <text evidence="10">Belongs to the insect chemoreceptor superfamily. Heteromeric odorant receptor channel (TC 1.A.69) family.</text>
</comment>
<dbReference type="PANTHER" id="PTHR21137:SF35">
    <property type="entry name" value="ODORANT RECEPTOR 19A-RELATED"/>
    <property type="match status" value="1"/>
</dbReference>
<evidence type="ECO:0000256" key="2">
    <source>
        <dbReference type="ARBA" id="ARBA00022475"/>
    </source>
</evidence>
<evidence type="ECO:0000256" key="6">
    <source>
        <dbReference type="ARBA" id="ARBA00022989"/>
    </source>
</evidence>
<evidence type="ECO:0000256" key="10">
    <source>
        <dbReference type="RuleBase" id="RU351113"/>
    </source>
</evidence>
<evidence type="ECO:0000256" key="1">
    <source>
        <dbReference type="ARBA" id="ARBA00004651"/>
    </source>
</evidence>
<accession>A0AA39FHA8</accession>
<dbReference type="GO" id="GO:0005886">
    <property type="term" value="C:plasma membrane"/>
    <property type="evidence" value="ECO:0007669"/>
    <property type="project" value="UniProtKB-SubCell"/>
</dbReference>
<feature type="transmembrane region" description="Helical" evidence="10">
    <location>
        <begin position="40"/>
        <end position="59"/>
    </location>
</feature>
<dbReference type="Proteomes" id="UP001168990">
    <property type="component" value="Unassembled WGS sequence"/>
</dbReference>
<proteinExistence type="inferred from homology"/>
<evidence type="ECO:0000256" key="3">
    <source>
        <dbReference type="ARBA" id="ARBA00022606"/>
    </source>
</evidence>
<evidence type="ECO:0000256" key="5">
    <source>
        <dbReference type="ARBA" id="ARBA00022725"/>
    </source>
</evidence>
<protein>
    <recommendedName>
        <fullName evidence="10">Odorant receptor</fullName>
    </recommendedName>
</protein>
<comment type="caution">
    <text evidence="11">The sequence shown here is derived from an EMBL/GenBank/DDBJ whole genome shotgun (WGS) entry which is preliminary data.</text>
</comment>
<comment type="caution">
    <text evidence="10">Lacks conserved residue(s) required for the propagation of feature annotation.</text>
</comment>
<keyword evidence="12" id="KW-1185">Reference proteome</keyword>
<feature type="transmembrane region" description="Helical" evidence="10">
    <location>
        <begin position="259"/>
        <end position="280"/>
    </location>
</feature>
<keyword evidence="2" id="KW-1003">Cell membrane</keyword>
<keyword evidence="8 10" id="KW-0675">Receptor</keyword>
<keyword evidence="5 10" id="KW-0552">Olfaction</keyword>
<dbReference type="GO" id="GO:0004984">
    <property type="term" value="F:olfactory receptor activity"/>
    <property type="evidence" value="ECO:0007669"/>
    <property type="project" value="InterPro"/>
</dbReference>
<gene>
    <name evidence="11" type="ORF">PV328_011860</name>
</gene>
<dbReference type="InterPro" id="IPR004117">
    <property type="entry name" value="7tm6_olfct_rcpt"/>
</dbReference>
<name>A0AA39FHA8_9HYME</name>
<keyword evidence="6 10" id="KW-1133">Transmembrane helix</keyword>
<sequence>MSSEQVLKYWQYRNTIKFLLVLVGLWPSKNPSQVPRLLSYISLFLSAYTSFGIAGYARLNFTNIHLVTKSLSIMGSFLAVVLKLMSIMIHREDVNVLHKYLDPHFNKLLNDPLTSSLVLNGLRIRRNLALTLTLLLLFVCFTYPVTCFISIAQQYFHRIHSVTFSLPYPTVYPWSINPTKFYIMIQSLIETAATVPLFCVSAGVDSLFTLYGFQMIGQLREMSYRMTHIDKITDDGTIVRECVLQHFTIMRCRDILQKIYGPPILWVMTTNAIVLCNVIFQFSQMTVISISRMTWISAYVALKIIQTFMYAWTGTCLTTEMKNKQLILSGSEYYSFLLLPTSNTSRNSFSHILSIFQYQVSNISDETDTFGILIPVPIFAIEIDAYRFERALISSNERSLEVNFFGQQTDAFPGYIVAISASENASETIT</sequence>
<feature type="transmembrane region" description="Helical" evidence="10">
    <location>
        <begin position="292"/>
        <end position="312"/>
    </location>
</feature>
<feature type="transmembrane region" description="Helical" evidence="10">
    <location>
        <begin position="71"/>
        <end position="89"/>
    </location>
</feature>
<dbReference type="PANTHER" id="PTHR21137">
    <property type="entry name" value="ODORANT RECEPTOR"/>
    <property type="match status" value="1"/>
</dbReference>
<dbReference type="Pfam" id="PF02949">
    <property type="entry name" value="7tm_6"/>
    <property type="match status" value="1"/>
</dbReference>
<organism evidence="11 12">
    <name type="scientific">Microctonus aethiopoides</name>
    <dbReference type="NCBI Taxonomy" id="144406"/>
    <lineage>
        <taxon>Eukaryota</taxon>
        <taxon>Metazoa</taxon>
        <taxon>Ecdysozoa</taxon>
        <taxon>Arthropoda</taxon>
        <taxon>Hexapoda</taxon>
        <taxon>Insecta</taxon>
        <taxon>Pterygota</taxon>
        <taxon>Neoptera</taxon>
        <taxon>Endopterygota</taxon>
        <taxon>Hymenoptera</taxon>
        <taxon>Apocrita</taxon>
        <taxon>Ichneumonoidea</taxon>
        <taxon>Braconidae</taxon>
        <taxon>Euphorinae</taxon>
        <taxon>Microctonus</taxon>
    </lineage>
</organism>